<evidence type="ECO:0000313" key="2">
    <source>
        <dbReference type="Proteomes" id="UP000712673"/>
    </source>
</evidence>
<comment type="caution">
    <text evidence="1">The sequence shown here is derived from an EMBL/GenBank/DDBJ whole genome shotgun (WGS) entry which is preliminary data.</text>
</comment>
<gene>
    <name evidence="1" type="ORF">FJZ47_20925</name>
</gene>
<dbReference type="AlphaFoldDB" id="A0A937W5S4"/>
<proteinExistence type="predicted"/>
<protein>
    <submittedName>
        <fullName evidence="1">Uncharacterized protein</fullName>
    </submittedName>
</protein>
<reference evidence="1" key="1">
    <citation type="submission" date="2019-03" db="EMBL/GenBank/DDBJ databases">
        <title>Lake Tanganyika Metagenome-Assembled Genomes (MAGs).</title>
        <authorList>
            <person name="Tran P."/>
        </authorList>
    </citation>
    <scope>NUCLEOTIDE SEQUENCE</scope>
    <source>
        <strain evidence="1">K_DeepCast_65m_m2_066</strain>
    </source>
</reference>
<evidence type="ECO:0000313" key="1">
    <source>
        <dbReference type="EMBL" id="MBM3226235.1"/>
    </source>
</evidence>
<accession>A0A937W5S4</accession>
<dbReference type="Proteomes" id="UP000712673">
    <property type="component" value="Unassembled WGS sequence"/>
</dbReference>
<sequence length="69" mass="8279">MSMKVQNYLTEKIIWKRGSNPTYPYVGDCEGDKCLIRVNDFPDEHLYTLIVHDREIASFDDWPTHWHRP</sequence>
<name>A0A937W5S4_UNCTE</name>
<organism evidence="1 2">
    <name type="scientific">Tectimicrobiota bacterium</name>
    <dbReference type="NCBI Taxonomy" id="2528274"/>
    <lineage>
        <taxon>Bacteria</taxon>
        <taxon>Pseudomonadati</taxon>
        <taxon>Nitrospinota/Tectimicrobiota group</taxon>
        <taxon>Candidatus Tectimicrobiota</taxon>
    </lineage>
</organism>
<dbReference type="EMBL" id="VGLS01000836">
    <property type="protein sequence ID" value="MBM3226235.1"/>
    <property type="molecule type" value="Genomic_DNA"/>
</dbReference>